<comment type="caution">
    <text evidence="11">The sequence shown here is derived from an EMBL/GenBank/DDBJ whole genome shotgun (WGS) entry which is preliminary data.</text>
</comment>
<accession>A0A7W9U1J4</accession>
<dbReference type="SUPFAM" id="SSF56672">
    <property type="entry name" value="DNA/RNA polymerases"/>
    <property type="match status" value="1"/>
</dbReference>
<evidence type="ECO:0000256" key="8">
    <source>
        <dbReference type="ARBA" id="ARBA00034120"/>
    </source>
</evidence>
<sequence>MLAGPPDVAGIVGRLTATFGVYGAWMQEVAQQALSAFASRWDATQADELTSVLENAPAFVAAFSSEARLEIIRIIRRAPAQRPPPPQLAHIGLPHLPTLHDLAEWLELDDSDLSWLATRWRVEPGEASSPLHHYSYHAREKRDGRHRLIERPKPLMRFAQHRLLHGLLDHVPPHDAAHGFRKGRNIVSFATPHADKPLVIRLDLTDFFTSITQARVHAMFHALGYPLAVSHAMTALSTNRVPLRVLNCEALKGKFDRAGQERLRARHLPQGASTSPALANLCAFRLDTRLATLTRSLGADYTRYADDLAFSGAARLERVADRLPLWVAAIALEEGFTVQPRKTRVMARGIRQQLAGVVVNRHPNLARDRFDTLKALLTNCVRHGPVSQNRDGRADFRASLAGHVAHAAMLNPARGAKLRAIFDRIDWSRLESAS</sequence>
<dbReference type="GO" id="GO:0046872">
    <property type="term" value="F:metal ion binding"/>
    <property type="evidence" value="ECO:0007669"/>
    <property type="project" value="UniProtKB-KW"/>
</dbReference>
<keyword evidence="6" id="KW-0695">RNA-directed DNA polymerase</keyword>
<dbReference type="PROSITE" id="PS50878">
    <property type="entry name" value="RT_POL"/>
    <property type="match status" value="1"/>
</dbReference>
<dbReference type="CDD" id="cd03487">
    <property type="entry name" value="RT_Bac_retron_II"/>
    <property type="match status" value="1"/>
</dbReference>
<feature type="domain" description="Reverse transcriptase" evidence="10">
    <location>
        <begin position="120"/>
        <end position="359"/>
    </location>
</feature>
<evidence type="ECO:0000313" key="12">
    <source>
        <dbReference type="Proteomes" id="UP000571554"/>
    </source>
</evidence>
<dbReference type="GO" id="GO:0051607">
    <property type="term" value="P:defense response to virus"/>
    <property type="evidence" value="ECO:0007669"/>
    <property type="project" value="UniProtKB-KW"/>
</dbReference>
<keyword evidence="5" id="KW-0460">Magnesium</keyword>
<dbReference type="GO" id="GO:0003964">
    <property type="term" value="F:RNA-directed DNA polymerase activity"/>
    <property type="evidence" value="ECO:0007669"/>
    <property type="project" value="UniProtKB-KW"/>
</dbReference>
<dbReference type="RefSeq" id="WP_260175399.1">
    <property type="nucleotide sequence ID" value="NZ_JACHBW010000016.1"/>
</dbReference>
<dbReference type="InterPro" id="IPR000477">
    <property type="entry name" value="RT_dom"/>
</dbReference>
<evidence type="ECO:0000256" key="7">
    <source>
        <dbReference type="ARBA" id="ARBA00023118"/>
    </source>
</evidence>
<evidence type="ECO:0000313" key="11">
    <source>
        <dbReference type="EMBL" id="MBB6105337.1"/>
    </source>
</evidence>
<dbReference type="Proteomes" id="UP000571554">
    <property type="component" value="Unassembled WGS sequence"/>
</dbReference>
<keyword evidence="4" id="KW-0479">Metal-binding</keyword>
<dbReference type="EMBL" id="JACHBW010000016">
    <property type="protein sequence ID" value="MBB6105337.1"/>
    <property type="molecule type" value="Genomic_DNA"/>
</dbReference>
<evidence type="ECO:0000256" key="5">
    <source>
        <dbReference type="ARBA" id="ARBA00022842"/>
    </source>
</evidence>
<dbReference type="EC" id="2.7.7.49" evidence="1"/>
<organism evidence="11 12">
    <name type="scientific">Paraburkholderia bannensis</name>
    <dbReference type="NCBI Taxonomy" id="765414"/>
    <lineage>
        <taxon>Bacteria</taxon>
        <taxon>Pseudomonadati</taxon>
        <taxon>Pseudomonadota</taxon>
        <taxon>Betaproteobacteria</taxon>
        <taxon>Burkholderiales</taxon>
        <taxon>Burkholderiaceae</taxon>
        <taxon>Paraburkholderia</taxon>
    </lineage>
</organism>
<dbReference type="GO" id="GO:0003723">
    <property type="term" value="F:RNA binding"/>
    <property type="evidence" value="ECO:0007669"/>
    <property type="project" value="InterPro"/>
</dbReference>
<evidence type="ECO:0000256" key="2">
    <source>
        <dbReference type="ARBA" id="ARBA00022679"/>
    </source>
</evidence>
<reference evidence="11 12" key="1">
    <citation type="submission" date="2020-08" db="EMBL/GenBank/DDBJ databases">
        <title>Above-ground endophytic microbial communities from plants in different locations in the United States.</title>
        <authorList>
            <person name="Frank C."/>
        </authorList>
    </citation>
    <scope>NUCLEOTIDE SEQUENCE [LARGE SCALE GENOMIC DNA]</scope>
    <source>
        <strain evidence="11 12">WP4_2_2</strain>
    </source>
</reference>
<comment type="catalytic activity">
    <reaction evidence="9">
        <text>DNA(n) + a 2'-deoxyribonucleoside 5'-triphosphate = DNA(n+1) + diphosphate</text>
        <dbReference type="Rhea" id="RHEA:22508"/>
        <dbReference type="Rhea" id="RHEA-COMP:17339"/>
        <dbReference type="Rhea" id="RHEA-COMP:17340"/>
        <dbReference type="ChEBI" id="CHEBI:33019"/>
        <dbReference type="ChEBI" id="CHEBI:61560"/>
        <dbReference type="ChEBI" id="CHEBI:173112"/>
        <dbReference type="EC" id="2.7.7.49"/>
    </reaction>
</comment>
<dbReference type="PANTHER" id="PTHR34047">
    <property type="entry name" value="NUCLEAR INTRON MATURASE 1, MITOCHONDRIAL-RELATED"/>
    <property type="match status" value="1"/>
</dbReference>
<dbReference type="InterPro" id="IPR051083">
    <property type="entry name" value="GrpII_Intron_Splice-Mob/Def"/>
</dbReference>
<proteinExistence type="inferred from homology"/>
<evidence type="ECO:0000256" key="1">
    <source>
        <dbReference type="ARBA" id="ARBA00012493"/>
    </source>
</evidence>
<dbReference type="InterPro" id="IPR043502">
    <property type="entry name" value="DNA/RNA_pol_sf"/>
</dbReference>
<evidence type="ECO:0000256" key="9">
    <source>
        <dbReference type="ARBA" id="ARBA00048173"/>
    </source>
</evidence>
<comment type="similarity">
    <text evidence="8">Belongs to the bacterial reverse transcriptase family.</text>
</comment>
<evidence type="ECO:0000259" key="10">
    <source>
        <dbReference type="PROSITE" id="PS50878"/>
    </source>
</evidence>
<keyword evidence="2" id="KW-0808">Transferase</keyword>
<name>A0A7W9U1J4_9BURK</name>
<gene>
    <name evidence="11" type="ORF">F4827_005203</name>
</gene>
<dbReference type="PRINTS" id="PR00866">
    <property type="entry name" value="RNADNAPOLMS"/>
</dbReference>
<keyword evidence="3" id="KW-0548">Nucleotidyltransferase</keyword>
<dbReference type="Pfam" id="PF00078">
    <property type="entry name" value="RVT_1"/>
    <property type="match status" value="1"/>
</dbReference>
<dbReference type="AlphaFoldDB" id="A0A7W9U1J4"/>
<dbReference type="PANTHER" id="PTHR34047:SF7">
    <property type="entry name" value="RNA-DIRECTED DNA POLYMERASE"/>
    <property type="match status" value="1"/>
</dbReference>
<evidence type="ECO:0000256" key="6">
    <source>
        <dbReference type="ARBA" id="ARBA00022918"/>
    </source>
</evidence>
<protein>
    <recommendedName>
        <fullName evidence="1">RNA-directed DNA polymerase</fullName>
        <ecNumber evidence="1">2.7.7.49</ecNumber>
    </recommendedName>
</protein>
<evidence type="ECO:0000256" key="3">
    <source>
        <dbReference type="ARBA" id="ARBA00022695"/>
    </source>
</evidence>
<keyword evidence="12" id="KW-1185">Reference proteome</keyword>
<evidence type="ECO:0000256" key="4">
    <source>
        <dbReference type="ARBA" id="ARBA00022723"/>
    </source>
</evidence>
<dbReference type="InterPro" id="IPR000123">
    <property type="entry name" value="Reverse_transcriptase_msDNA"/>
</dbReference>
<keyword evidence="7" id="KW-0051">Antiviral defense</keyword>